<sequence>MPSFSASPAQSHDDRPIVQDPRILHIERVDIAPNTNTHLGNVVNIGTHYHAPRTSDAERDHQRGNGSTPDQSWFKIFYVAFCSGVAGSWVGDVTKAWVAAVFDYAQQYVSCTYEASLHFVHEMSAQNGCTGSICLLSLLVDSWVFDGETSAQIVYGNAARLLFHIMAANKVIWYLPAFSRVVRYAPKTSMDLQAIDYIHWMIRLRGLDHVVVRIAGQDIIQKHVFWYLVYVIWIRCMAVDQMIFWPHVIFWPGWLQAIDEIFCRYTCPGTMEILEVTTILMSKVHYPVFRQPAYQLAGRMVFTIFPSCARTSQAVSSADLESLHGAYTMHLSLFFALCLKLLTPGMHLYAVVPLLGYRILS</sequence>
<evidence type="ECO:0000313" key="1">
    <source>
        <dbReference type="EMBL" id="KAK5099545.1"/>
    </source>
</evidence>
<dbReference type="Proteomes" id="UP001345013">
    <property type="component" value="Unassembled WGS sequence"/>
</dbReference>
<reference evidence="1 2" key="1">
    <citation type="submission" date="2023-08" db="EMBL/GenBank/DDBJ databases">
        <title>Black Yeasts Isolated from many extreme environments.</title>
        <authorList>
            <person name="Coleine C."/>
            <person name="Stajich J.E."/>
            <person name="Selbmann L."/>
        </authorList>
    </citation>
    <scope>NUCLEOTIDE SEQUENCE [LARGE SCALE GENOMIC DNA]</scope>
    <source>
        <strain evidence="1 2">CCFEE 5885</strain>
    </source>
</reference>
<keyword evidence="2" id="KW-1185">Reference proteome</keyword>
<proteinExistence type="predicted"/>
<dbReference type="EMBL" id="JAVRRG010000010">
    <property type="protein sequence ID" value="KAK5099545.1"/>
    <property type="molecule type" value="Genomic_DNA"/>
</dbReference>
<accession>A0ABR0KMY5</accession>
<gene>
    <name evidence="1" type="ORF">LTR24_001443</name>
</gene>
<evidence type="ECO:0000313" key="2">
    <source>
        <dbReference type="Proteomes" id="UP001345013"/>
    </source>
</evidence>
<name>A0ABR0KMY5_9EURO</name>
<protein>
    <submittedName>
        <fullName evidence="1">Uncharacterized protein</fullName>
    </submittedName>
</protein>
<organism evidence="1 2">
    <name type="scientific">Lithohypha guttulata</name>
    <dbReference type="NCBI Taxonomy" id="1690604"/>
    <lineage>
        <taxon>Eukaryota</taxon>
        <taxon>Fungi</taxon>
        <taxon>Dikarya</taxon>
        <taxon>Ascomycota</taxon>
        <taxon>Pezizomycotina</taxon>
        <taxon>Eurotiomycetes</taxon>
        <taxon>Chaetothyriomycetidae</taxon>
        <taxon>Chaetothyriales</taxon>
        <taxon>Trichomeriaceae</taxon>
        <taxon>Lithohypha</taxon>
    </lineage>
</organism>
<comment type="caution">
    <text evidence="1">The sequence shown here is derived from an EMBL/GenBank/DDBJ whole genome shotgun (WGS) entry which is preliminary data.</text>
</comment>